<dbReference type="CDD" id="cd00051">
    <property type="entry name" value="EFh"/>
    <property type="match status" value="1"/>
</dbReference>
<keyword evidence="1" id="KW-0106">Calcium</keyword>
<dbReference type="CDD" id="cd06464">
    <property type="entry name" value="ACD_sHsps-like"/>
    <property type="match status" value="1"/>
</dbReference>
<keyword evidence="7" id="KW-1185">Reference proteome</keyword>
<reference evidence="6" key="1">
    <citation type="submission" date="2023-03" db="EMBL/GenBank/DDBJ databases">
        <authorList>
            <person name="Julca I."/>
        </authorList>
    </citation>
    <scope>NUCLEOTIDE SEQUENCE</scope>
</reference>
<dbReference type="SMART" id="SM00054">
    <property type="entry name" value="EFh"/>
    <property type="match status" value="2"/>
</dbReference>
<dbReference type="PROSITE" id="PS00018">
    <property type="entry name" value="EF_HAND_1"/>
    <property type="match status" value="2"/>
</dbReference>
<dbReference type="Gene3D" id="2.60.40.790">
    <property type="match status" value="1"/>
</dbReference>
<sequence>MGVVIIDGSTVRDFVSNEAEFNKSTDEKFADLDLNHDGVLSRSELRKAFESFRLIETHFGVDVATPPEELTKLYDSIFEKFDGDHNGTVDLEEFRSEMKKIMLAIADGLGSCPIQMVLDDDSFLKQAADLEASKIPGRGVVSRWFARLVVCPFPHASTPPPVCRSIFPIRPATYSVSSRRFNTNAARDCDEDDGHYSLDADRRTRCAPPFAHIPIAFPDMDAAFNPFGIRTWRPFLNMDFPMGTGHRRPYAAKETPDGLQLRWDMPGMGKEDVKVHVEENTLVIKGEARKDSEDDEIERSFSTRIDLPDKLFKTNAIKAEMKNGVLKVLLPKVKEEERKDVFNIKVD</sequence>
<evidence type="ECO:0000313" key="7">
    <source>
        <dbReference type="Proteomes" id="UP001161247"/>
    </source>
</evidence>
<protein>
    <submittedName>
        <fullName evidence="6">OLC1v1027185C1</fullName>
    </submittedName>
</protein>
<dbReference type="InterPro" id="IPR011992">
    <property type="entry name" value="EF-hand-dom_pair"/>
</dbReference>
<dbReference type="PANTHER" id="PTHR34574">
    <property type="entry name" value="CALCIUM-BINDING EF-HAND FAMILY PROTEIN-RELATED"/>
    <property type="match status" value="1"/>
</dbReference>
<evidence type="ECO:0000313" key="6">
    <source>
        <dbReference type="EMBL" id="CAI9092042.1"/>
    </source>
</evidence>
<dbReference type="PROSITE" id="PS50222">
    <property type="entry name" value="EF_HAND_2"/>
    <property type="match status" value="2"/>
</dbReference>
<proteinExistence type="inferred from homology"/>
<dbReference type="GO" id="GO:0005509">
    <property type="term" value="F:calcium ion binding"/>
    <property type="evidence" value="ECO:0007669"/>
    <property type="project" value="InterPro"/>
</dbReference>
<dbReference type="InterPro" id="IPR002048">
    <property type="entry name" value="EF_hand_dom"/>
</dbReference>
<dbReference type="InterPro" id="IPR008978">
    <property type="entry name" value="HSP20-like_chaperone"/>
</dbReference>
<dbReference type="PROSITE" id="PS01031">
    <property type="entry name" value="SHSP"/>
    <property type="match status" value="1"/>
</dbReference>
<evidence type="ECO:0000256" key="2">
    <source>
        <dbReference type="PROSITE-ProRule" id="PRU00285"/>
    </source>
</evidence>
<evidence type="ECO:0000256" key="1">
    <source>
        <dbReference type="ARBA" id="ARBA00022837"/>
    </source>
</evidence>
<evidence type="ECO:0000256" key="3">
    <source>
        <dbReference type="RuleBase" id="RU003616"/>
    </source>
</evidence>
<feature type="domain" description="EF-hand" evidence="5">
    <location>
        <begin position="69"/>
        <end position="104"/>
    </location>
</feature>
<comment type="similarity">
    <text evidence="2 3">Belongs to the small heat shock protein (HSP20) family.</text>
</comment>
<name>A0AAV1CC43_OLDCO</name>
<dbReference type="PANTHER" id="PTHR34574:SF5">
    <property type="entry name" value="CALCIUM-BINDING EF-HAND FAMILY PROTEIN"/>
    <property type="match status" value="1"/>
</dbReference>
<dbReference type="SUPFAM" id="SSF47473">
    <property type="entry name" value="EF-hand"/>
    <property type="match status" value="1"/>
</dbReference>
<organism evidence="6 7">
    <name type="scientific">Oldenlandia corymbosa var. corymbosa</name>
    <dbReference type="NCBI Taxonomy" id="529605"/>
    <lineage>
        <taxon>Eukaryota</taxon>
        <taxon>Viridiplantae</taxon>
        <taxon>Streptophyta</taxon>
        <taxon>Embryophyta</taxon>
        <taxon>Tracheophyta</taxon>
        <taxon>Spermatophyta</taxon>
        <taxon>Magnoliopsida</taxon>
        <taxon>eudicotyledons</taxon>
        <taxon>Gunneridae</taxon>
        <taxon>Pentapetalae</taxon>
        <taxon>asterids</taxon>
        <taxon>lamiids</taxon>
        <taxon>Gentianales</taxon>
        <taxon>Rubiaceae</taxon>
        <taxon>Rubioideae</taxon>
        <taxon>Spermacoceae</taxon>
        <taxon>Hedyotis-Oldenlandia complex</taxon>
        <taxon>Oldenlandia</taxon>
    </lineage>
</organism>
<dbReference type="InterPro" id="IPR018247">
    <property type="entry name" value="EF_Hand_1_Ca_BS"/>
</dbReference>
<dbReference type="Proteomes" id="UP001161247">
    <property type="component" value="Chromosome 1"/>
</dbReference>
<evidence type="ECO:0000259" key="4">
    <source>
        <dbReference type="PROSITE" id="PS01031"/>
    </source>
</evidence>
<dbReference type="Pfam" id="PF13499">
    <property type="entry name" value="EF-hand_7"/>
    <property type="match status" value="1"/>
</dbReference>
<dbReference type="InterPro" id="IPR002068">
    <property type="entry name" value="A-crystallin/Hsp20_dom"/>
</dbReference>
<dbReference type="Gene3D" id="1.10.238.10">
    <property type="entry name" value="EF-hand"/>
    <property type="match status" value="1"/>
</dbReference>
<dbReference type="EMBL" id="OX459118">
    <property type="protein sequence ID" value="CAI9092042.1"/>
    <property type="molecule type" value="Genomic_DNA"/>
</dbReference>
<dbReference type="SUPFAM" id="SSF49764">
    <property type="entry name" value="HSP20-like chaperones"/>
    <property type="match status" value="1"/>
</dbReference>
<feature type="domain" description="EF-hand" evidence="5">
    <location>
        <begin position="20"/>
        <end position="55"/>
    </location>
</feature>
<dbReference type="Pfam" id="PF00011">
    <property type="entry name" value="HSP20"/>
    <property type="match status" value="1"/>
</dbReference>
<dbReference type="AlphaFoldDB" id="A0AAV1CC43"/>
<accession>A0AAV1CC43</accession>
<feature type="domain" description="SHSP" evidence="4">
    <location>
        <begin position="241"/>
        <end position="347"/>
    </location>
</feature>
<evidence type="ECO:0000259" key="5">
    <source>
        <dbReference type="PROSITE" id="PS50222"/>
    </source>
</evidence>
<gene>
    <name evidence="6" type="ORF">OLC1_LOCUS3811</name>
</gene>